<gene>
    <name evidence="4" type="ORF">DRW07_13860</name>
</gene>
<evidence type="ECO:0000313" key="4">
    <source>
        <dbReference type="EMBL" id="RPJ65891.1"/>
    </source>
</evidence>
<dbReference type="InterPro" id="IPR058625">
    <property type="entry name" value="MdtA-like_BSH"/>
</dbReference>
<dbReference type="OrthoDB" id="1185083at2"/>
<dbReference type="RefSeq" id="WP_124028522.1">
    <property type="nucleotide sequence ID" value="NZ_JBHRSN010000007.1"/>
</dbReference>
<dbReference type="PROSITE" id="PS51257">
    <property type="entry name" value="PROKAR_LIPOPROTEIN"/>
    <property type="match status" value="1"/>
</dbReference>
<dbReference type="InterPro" id="IPR006143">
    <property type="entry name" value="RND_pump_MFP"/>
</dbReference>
<dbReference type="NCBIfam" id="TIGR01730">
    <property type="entry name" value="RND_mfp"/>
    <property type="match status" value="1"/>
</dbReference>
<dbReference type="Gene3D" id="2.40.420.20">
    <property type="match status" value="1"/>
</dbReference>
<evidence type="ECO:0000256" key="1">
    <source>
        <dbReference type="ARBA" id="ARBA00009477"/>
    </source>
</evidence>
<dbReference type="GO" id="GO:1990281">
    <property type="term" value="C:efflux pump complex"/>
    <property type="evidence" value="ECO:0007669"/>
    <property type="project" value="TreeGrafter"/>
</dbReference>
<organism evidence="4 5">
    <name type="scientific">Alteromonas sediminis</name>
    <dbReference type="NCBI Taxonomy" id="2259342"/>
    <lineage>
        <taxon>Bacteria</taxon>
        <taxon>Pseudomonadati</taxon>
        <taxon>Pseudomonadota</taxon>
        <taxon>Gammaproteobacteria</taxon>
        <taxon>Alteromonadales</taxon>
        <taxon>Alteromonadaceae</taxon>
        <taxon>Alteromonas/Salinimonas group</taxon>
        <taxon>Alteromonas</taxon>
    </lineage>
</organism>
<dbReference type="PANTHER" id="PTHR30469:SF20">
    <property type="entry name" value="EFFLUX RND TRANSPORTER PERIPLASMIC ADAPTOR SUBUNIT"/>
    <property type="match status" value="1"/>
</dbReference>
<dbReference type="Pfam" id="PF25917">
    <property type="entry name" value="BSH_RND"/>
    <property type="match status" value="1"/>
</dbReference>
<dbReference type="GO" id="GO:0015562">
    <property type="term" value="F:efflux transmembrane transporter activity"/>
    <property type="evidence" value="ECO:0007669"/>
    <property type="project" value="TreeGrafter"/>
</dbReference>
<dbReference type="EMBL" id="RPOK01000004">
    <property type="protein sequence ID" value="RPJ65891.1"/>
    <property type="molecule type" value="Genomic_DNA"/>
</dbReference>
<comment type="caution">
    <text evidence="4">The sequence shown here is derived from an EMBL/GenBank/DDBJ whole genome shotgun (WGS) entry which is preliminary data.</text>
</comment>
<evidence type="ECO:0000256" key="2">
    <source>
        <dbReference type="SAM" id="SignalP"/>
    </source>
</evidence>
<name>A0A3N5YLC5_9ALTE</name>
<dbReference type="PANTHER" id="PTHR30469">
    <property type="entry name" value="MULTIDRUG RESISTANCE PROTEIN MDTA"/>
    <property type="match status" value="1"/>
</dbReference>
<comment type="similarity">
    <text evidence="1">Belongs to the membrane fusion protein (MFP) (TC 8.A.1) family.</text>
</comment>
<sequence length="360" mass="38954">MKTYRSINKHFPVVVAAFTSVLLLSGCGPAPSASETDSSIQAVKLARVVDNVNITSRTFPAEVSAVKTVDASFEVSGRIVYENLVTGQIVKKGEILANIDPTPFEQGVKEARARFDQASRDLTRIQATFKKGLASQAQMDNAITAHELAGIALEKAQQDLSYTTLRAPFDAQVSERLVENNSFVRAGDIIARLQDVSRYYFNVNVPERVLSAHKAGTPVLATASIISAPDKQFSLHYVEHATQPDPITQTYKVVFAADATAADLTPGARATVTVQVNQARFADGVLVPFSAIQGNDGAGFHVWRFNANTSQVNRVKVDVLHIENNFALISGDVSQHDKVVSAGASKMREGLIVKPYTPEQ</sequence>
<dbReference type="SUPFAM" id="SSF111369">
    <property type="entry name" value="HlyD-like secretion proteins"/>
    <property type="match status" value="1"/>
</dbReference>
<proteinExistence type="inferred from homology"/>
<feature type="signal peptide" evidence="2">
    <location>
        <begin position="1"/>
        <end position="32"/>
    </location>
</feature>
<accession>A0A3N5YLC5</accession>
<dbReference type="Gene3D" id="2.40.50.100">
    <property type="match status" value="1"/>
</dbReference>
<keyword evidence="5" id="KW-1185">Reference proteome</keyword>
<feature type="chain" id="PRO_5018186702" evidence="2">
    <location>
        <begin position="33"/>
        <end position="360"/>
    </location>
</feature>
<reference evidence="4 5" key="1">
    <citation type="submission" date="2018-11" db="EMBL/GenBank/DDBJ databases">
        <authorList>
            <person name="Ye M.-Q."/>
            <person name="Du Z.-J."/>
        </authorList>
    </citation>
    <scope>NUCLEOTIDE SEQUENCE [LARGE SCALE GENOMIC DNA]</scope>
    <source>
        <strain evidence="4 5">U0105</strain>
    </source>
</reference>
<dbReference type="Gene3D" id="1.10.287.470">
    <property type="entry name" value="Helix hairpin bin"/>
    <property type="match status" value="1"/>
</dbReference>
<evidence type="ECO:0000259" key="3">
    <source>
        <dbReference type="Pfam" id="PF25917"/>
    </source>
</evidence>
<dbReference type="Gene3D" id="2.40.30.170">
    <property type="match status" value="1"/>
</dbReference>
<dbReference type="Proteomes" id="UP000275281">
    <property type="component" value="Unassembled WGS sequence"/>
</dbReference>
<feature type="domain" description="Multidrug resistance protein MdtA-like barrel-sandwich hybrid" evidence="3">
    <location>
        <begin position="68"/>
        <end position="188"/>
    </location>
</feature>
<protein>
    <submittedName>
        <fullName evidence="4">Efflux RND transporter periplasmic adaptor subunit</fullName>
    </submittedName>
</protein>
<dbReference type="AlphaFoldDB" id="A0A3N5YLC5"/>
<evidence type="ECO:0000313" key="5">
    <source>
        <dbReference type="Proteomes" id="UP000275281"/>
    </source>
</evidence>
<keyword evidence="2" id="KW-0732">Signal</keyword>